<reference evidence="3" key="1">
    <citation type="submission" date="2009-08" db="EMBL/GenBank/DDBJ databases">
        <title>The complete genome of Chitinophaga pinensis DSM 2588.</title>
        <authorList>
            <consortium name="US DOE Joint Genome Institute (JGI-PGF)"/>
            <person name="Lucas S."/>
            <person name="Copeland A."/>
            <person name="Lapidus A."/>
            <person name="Glavina del Rio T."/>
            <person name="Dalin E."/>
            <person name="Tice H."/>
            <person name="Bruce D."/>
            <person name="Goodwin L."/>
            <person name="Pitluck S."/>
            <person name="Kyrpides N."/>
            <person name="Mavromatis K."/>
            <person name="Ivanova N."/>
            <person name="Mikhailova N."/>
            <person name="Sims D."/>
            <person name="Meinche L."/>
            <person name="Brettin T."/>
            <person name="Detter J.C."/>
            <person name="Han C."/>
            <person name="Larimer F."/>
            <person name="Land M."/>
            <person name="Hauser L."/>
            <person name="Markowitz V."/>
            <person name="Cheng J.-F."/>
            <person name="Hugenholtz P."/>
            <person name="Woyke T."/>
            <person name="Wu D."/>
            <person name="Spring S."/>
            <person name="Klenk H.-P."/>
            <person name="Eisen J.A."/>
        </authorList>
    </citation>
    <scope>NUCLEOTIDE SEQUENCE [LARGE SCALE GENOMIC DNA]</scope>
    <source>
        <strain evidence="3">ATCC 43595 / DSM 2588 / LMG 13176 / NBRC 15968 / NCIMB 11800 / UQM 2034</strain>
    </source>
</reference>
<feature type="domain" description="AB hydrolase-1" evidence="1">
    <location>
        <begin position="59"/>
        <end position="228"/>
    </location>
</feature>
<dbReference type="Pfam" id="PF00561">
    <property type="entry name" value="Abhydrolase_1"/>
    <property type="match status" value="1"/>
</dbReference>
<dbReference type="Proteomes" id="UP000002215">
    <property type="component" value="Chromosome"/>
</dbReference>
<evidence type="ECO:0000259" key="1">
    <source>
        <dbReference type="Pfam" id="PF00561"/>
    </source>
</evidence>
<dbReference type="InterPro" id="IPR000073">
    <property type="entry name" value="AB_hydrolase_1"/>
</dbReference>
<name>A0A979FZ61_CHIPD</name>
<dbReference type="KEGG" id="cpi:Cpin_0277"/>
<dbReference type="EMBL" id="CP001699">
    <property type="protein sequence ID" value="ACU57776.1"/>
    <property type="molecule type" value="Genomic_DNA"/>
</dbReference>
<dbReference type="SUPFAM" id="SSF54909">
    <property type="entry name" value="Dimeric alpha+beta barrel"/>
    <property type="match status" value="1"/>
</dbReference>
<dbReference type="Gene3D" id="3.30.70.100">
    <property type="match status" value="1"/>
</dbReference>
<dbReference type="OrthoDB" id="256394at2"/>
<dbReference type="InterPro" id="IPR029058">
    <property type="entry name" value="AB_hydrolase_fold"/>
</dbReference>
<dbReference type="RefSeq" id="WP_012787952.1">
    <property type="nucleotide sequence ID" value="NC_013132.1"/>
</dbReference>
<dbReference type="CDD" id="cd12809">
    <property type="entry name" value="Esterase_713_like-2"/>
    <property type="match status" value="1"/>
</dbReference>
<organism evidence="2 3">
    <name type="scientific">Chitinophaga pinensis (strain ATCC 43595 / DSM 2588 / LMG 13176 / NBRC 15968 / NCIMB 11800 / UQM 2034)</name>
    <dbReference type="NCBI Taxonomy" id="485918"/>
    <lineage>
        <taxon>Bacteria</taxon>
        <taxon>Pseudomonadati</taxon>
        <taxon>Bacteroidota</taxon>
        <taxon>Chitinophagia</taxon>
        <taxon>Chitinophagales</taxon>
        <taxon>Chitinophagaceae</taxon>
        <taxon>Chitinophaga</taxon>
    </lineage>
</organism>
<dbReference type="SUPFAM" id="SSF53474">
    <property type="entry name" value="alpha/beta-Hydrolases"/>
    <property type="match status" value="1"/>
</dbReference>
<reference evidence="2 3" key="2">
    <citation type="journal article" date="2010" name="Stand. Genomic Sci.">
        <title>Complete genome sequence of Chitinophaga pinensis type strain (UQM 2034).</title>
        <authorList>
            <person name="Glavina Del Rio T."/>
            <person name="Abt B."/>
            <person name="Spring S."/>
            <person name="Lapidus A."/>
            <person name="Nolan M."/>
            <person name="Tice H."/>
            <person name="Copeland A."/>
            <person name="Cheng J.F."/>
            <person name="Chen F."/>
            <person name="Bruce D."/>
            <person name="Goodwin L."/>
            <person name="Pitluck S."/>
            <person name="Ivanova N."/>
            <person name="Mavromatis K."/>
            <person name="Mikhailova N."/>
            <person name="Pati A."/>
            <person name="Chen A."/>
            <person name="Palaniappan K."/>
            <person name="Land M."/>
            <person name="Hauser L."/>
            <person name="Chang Y.J."/>
            <person name="Jeffries C.D."/>
            <person name="Chain P."/>
            <person name="Saunders E."/>
            <person name="Detter J.C."/>
            <person name="Brettin T."/>
            <person name="Rohde M."/>
            <person name="Goker M."/>
            <person name="Bristow J."/>
            <person name="Eisen J.A."/>
            <person name="Markowitz V."/>
            <person name="Hugenholtz P."/>
            <person name="Kyrpides N.C."/>
            <person name="Klenk H.P."/>
            <person name="Lucas S."/>
        </authorList>
    </citation>
    <scope>NUCLEOTIDE SEQUENCE [LARGE SCALE GENOMIC DNA]</scope>
    <source>
        <strain evidence="3">ATCC 43595 / DSM 2588 / LMG 13176 / NBRC 15968 / NCIMB 11800 / UQM 2034</strain>
    </source>
</reference>
<dbReference type="InterPro" id="IPR011008">
    <property type="entry name" value="Dimeric_a/b-barrel"/>
</dbReference>
<gene>
    <name evidence="2" type="ordered locus">Cpin_0277</name>
</gene>
<proteinExistence type="predicted"/>
<dbReference type="PANTHER" id="PTHR43194:SF4">
    <property type="entry name" value="AB HYDROLASE-1 DOMAIN-CONTAINING PROTEIN"/>
    <property type="match status" value="1"/>
</dbReference>
<dbReference type="PANTHER" id="PTHR43194">
    <property type="entry name" value="HYDROLASE ALPHA/BETA FOLD FAMILY"/>
    <property type="match status" value="1"/>
</dbReference>
<dbReference type="Gene3D" id="3.40.50.1820">
    <property type="entry name" value="alpha/beta hydrolase"/>
    <property type="match status" value="1"/>
</dbReference>
<evidence type="ECO:0000313" key="2">
    <source>
        <dbReference type="EMBL" id="ACU57776.1"/>
    </source>
</evidence>
<sequence>MITDQHNTFRQLLNQKNPRTSRRGHFWITGERVQLNEKTYQRGPMFVDWEMPVQVTQPYPIVLIHGGLLQSTEWMDTPDGRPGWAERLVEAGYPVFVVDRPGHGRSHTHPDIVGPVGTPFSYEDGRHVFFPPEDAAIQTQWPFAEDDEAAMDSFIAPFGPLPADLATSQEMDTKRLCQLLDKIGPAILMTHSASGPLGWSVADRRPTLVKAIVTVEPMGPPFAYTHGLGSLDWGLTAIPVNYQPQRTSAEEVKHADPATLQIPAMKGLPIAVVSGEASAFARFSPLIVDFLINAGAAAEALHLPDYGILGNGHGLIYETNSDEALQPVLHWLNNKINDRSTPDTTNTEDIPVSRESTMFVTYYHDGTTWFDRDYYVQKHLPLVKDAWKEYGLIEATALFQSENTAGKGVICTCICKFRNEAAMHSIFNLPETVAVMEDITNFTDIVPSQYFAMPR</sequence>
<protein>
    <recommendedName>
        <fullName evidence="1">AB hydrolase-1 domain-containing protein</fullName>
    </recommendedName>
</protein>
<evidence type="ECO:0000313" key="3">
    <source>
        <dbReference type="Proteomes" id="UP000002215"/>
    </source>
</evidence>
<dbReference type="AlphaFoldDB" id="A0A979FZ61"/>
<accession>A0A979FZ61</accession>
<dbReference type="InterPro" id="IPR050228">
    <property type="entry name" value="Carboxylesterase_BioH"/>
</dbReference>